<dbReference type="InterPro" id="IPR028098">
    <property type="entry name" value="Glyco_trans_4-like_N"/>
</dbReference>
<name>A0A090IBB6_9GAMM</name>
<evidence type="ECO:0000313" key="4">
    <source>
        <dbReference type="Proteomes" id="UP000032427"/>
    </source>
</evidence>
<dbReference type="OrthoDB" id="9775208at2"/>
<dbReference type="PATRIC" id="fig|80852.17.peg.4002"/>
<dbReference type="EMBL" id="LN554847">
    <property type="protein sequence ID" value="CED57812.1"/>
    <property type="molecule type" value="Genomic_DNA"/>
</dbReference>
<evidence type="ECO:0000259" key="1">
    <source>
        <dbReference type="Pfam" id="PF00534"/>
    </source>
</evidence>
<dbReference type="PANTHER" id="PTHR12526:SF637">
    <property type="entry name" value="GLYCOSYLTRANSFERASE EPSF-RELATED"/>
    <property type="match status" value="1"/>
</dbReference>
<accession>A0A090IBB6</accession>
<reference evidence="4" key="1">
    <citation type="submission" date="2014-09" db="EMBL/GenBank/DDBJ databases">
        <authorList>
            <person name="Hjerde E."/>
        </authorList>
    </citation>
    <scope>NUCLEOTIDE SEQUENCE [LARGE SCALE GENOMIC DNA]</scope>
    <source>
        <strain evidence="4">06/09/139</strain>
    </source>
</reference>
<dbReference type="AlphaFoldDB" id="A0A090IBB6"/>
<evidence type="ECO:0000313" key="3">
    <source>
        <dbReference type="EMBL" id="CED57812.1"/>
    </source>
</evidence>
<keyword evidence="3" id="KW-0808">Transferase</keyword>
<dbReference type="HOGENOM" id="CLU_009583_0_3_6"/>
<dbReference type="Pfam" id="PF00534">
    <property type="entry name" value="Glycos_transf_1"/>
    <property type="match status" value="1"/>
</dbReference>
<organism evidence="3 4">
    <name type="scientific">Aliivibrio wodanis</name>
    <dbReference type="NCBI Taxonomy" id="80852"/>
    <lineage>
        <taxon>Bacteria</taxon>
        <taxon>Pseudomonadati</taxon>
        <taxon>Pseudomonadota</taxon>
        <taxon>Gammaproteobacteria</taxon>
        <taxon>Vibrionales</taxon>
        <taxon>Vibrionaceae</taxon>
        <taxon>Aliivibrio</taxon>
    </lineage>
</organism>
<dbReference type="PANTHER" id="PTHR12526">
    <property type="entry name" value="GLYCOSYLTRANSFERASE"/>
    <property type="match status" value="1"/>
</dbReference>
<dbReference type="SUPFAM" id="SSF53756">
    <property type="entry name" value="UDP-Glycosyltransferase/glycogen phosphorylase"/>
    <property type="match status" value="1"/>
</dbReference>
<protein>
    <submittedName>
        <fullName evidence="3">Glycosyl transferase</fullName>
    </submittedName>
</protein>
<feature type="domain" description="Glycosyl transferase family 1" evidence="1">
    <location>
        <begin position="188"/>
        <end position="327"/>
    </location>
</feature>
<proteinExistence type="predicted"/>
<sequence length="362" mass="40817">MKTITHVVQHLSPGGLESMVLDMLEFTDCEHNIIIVSLEGTVDEAINHWPRLERYRDQILCLNKSEGFSFTIIKKLLGIFKQHNVDVVHSHHIGPLLYSSCAVMLSNNINHIHTEHDAWHLSAKKHRYLQRLALSLSHPKLVADAAFVKKSLSLIFNKYPIYTIKNGINPYKFKIGNKQKARADLQLHLPEYSIVIGNAARLEVVKGQENLIEAFRFLGSKYHLVLAGSGSQKEWLNILVNRYHLENRVHFLGHIDQMPTFYHALDLFCLPSNNEGFPLSTLEAQACGIPCIANDVGGVSETLCPNNSILVPNNNATTLSNAIESLTYQTITSSSRRFILENNHAKSMATAYEHLYFQGVTL</sequence>
<feature type="domain" description="Glycosyltransferase subfamily 4-like N-terminal" evidence="2">
    <location>
        <begin position="13"/>
        <end position="170"/>
    </location>
</feature>
<dbReference type="GO" id="GO:0016757">
    <property type="term" value="F:glycosyltransferase activity"/>
    <property type="evidence" value="ECO:0007669"/>
    <property type="project" value="InterPro"/>
</dbReference>
<dbReference type="InterPro" id="IPR001296">
    <property type="entry name" value="Glyco_trans_1"/>
</dbReference>
<dbReference type="Gene3D" id="3.40.50.2000">
    <property type="entry name" value="Glycogen Phosphorylase B"/>
    <property type="match status" value="2"/>
</dbReference>
<dbReference type="GO" id="GO:1901135">
    <property type="term" value="P:carbohydrate derivative metabolic process"/>
    <property type="evidence" value="ECO:0007669"/>
    <property type="project" value="UniProtKB-ARBA"/>
</dbReference>
<dbReference type="Proteomes" id="UP000032427">
    <property type="component" value="Chromosome 2"/>
</dbReference>
<dbReference type="STRING" id="80852.AWOD_II_1197"/>
<dbReference type="Pfam" id="PF13439">
    <property type="entry name" value="Glyco_transf_4"/>
    <property type="match status" value="1"/>
</dbReference>
<evidence type="ECO:0000259" key="2">
    <source>
        <dbReference type="Pfam" id="PF13439"/>
    </source>
</evidence>
<dbReference type="CDD" id="cd03807">
    <property type="entry name" value="GT4_WbnK-like"/>
    <property type="match status" value="1"/>
</dbReference>
<keyword evidence="4" id="KW-1185">Reference proteome</keyword>
<gene>
    <name evidence="3" type="ORF">AWOD_II_1197</name>
</gene>
<dbReference type="KEGG" id="awd:AWOD_II_1197"/>
<dbReference type="GeneID" id="28543455"/>